<dbReference type="InterPro" id="IPR008920">
    <property type="entry name" value="TF_FadR/GntR_C"/>
</dbReference>
<comment type="caution">
    <text evidence="5">The sequence shown here is derived from an EMBL/GenBank/DDBJ whole genome shotgun (WGS) entry which is preliminary data.</text>
</comment>
<dbReference type="GO" id="GO:0003677">
    <property type="term" value="F:DNA binding"/>
    <property type="evidence" value="ECO:0007669"/>
    <property type="project" value="UniProtKB-KW"/>
</dbReference>
<dbReference type="InterPro" id="IPR013668">
    <property type="entry name" value="RNase_R_HTH_12"/>
</dbReference>
<dbReference type="InterPro" id="IPR011711">
    <property type="entry name" value="GntR_C"/>
</dbReference>
<dbReference type="PANTHER" id="PTHR43537:SF5">
    <property type="entry name" value="UXU OPERON TRANSCRIPTIONAL REGULATOR"/>
    <property type="match status" value="1"/>
</dbReference>
<proteinExistence type="predicted"/>
<dbReference type="SMART" id="SM00895">
    <property type="entry name" value="FCD"/>
    <property type="match status" value="1"/>
</dbReference>
<dbReference type="RefSeq" id="WP_269920630.1">
    <property type="nucleotide sequence ID" value="NZ_JAMKBI010000001.1"/>
</dbReference>
<keyword evidence="2" id="KW-0238">DNA-binding</keyword>
<dbReference type="Pfam" id="PF07729">
    <property type="entry name" value="FCD"/>
    <property type="match status" value="1"/>
</dbReference>
<feature type="domain" description="GntR C-terminal" evidence="4">
    <location>
        <begin position="112"/>
        <end position="236"/>
    </location>
</feature>
<dbReference type="SUPFAM" id="SSF48008">
    <property type="entry name" value="GntR ligand-binding domain-like"/>
    <property type="match status" value="1"/>
</dbReference>
<reference evidence="5" key="1">
    <citation type="submission" date="2022-05" db="EMBL/GenBank/DDBJ databases">
        <authorList>
            <person name="Colautti A."/>
            <person name="Iacumin L."/>
        </authorList>
    </citation>
    <scope>NUCLEOTIDE SEQUENCE</scope>
    <source>
        <strain evidence="5">DSM 30747</strain>
    </source>
</reference>
<dbReference type="PANTHER" id="PTHR43537">
    <property type="entry name" value="TRANSCRIPTIONAL REGULATOR, GNTR FAMILY"/>
    <property type="match status" value="1"/>
</dbReference>
<keyword evidence="3" id="KW-0804">Transcription</keyword>
<name>A0A9X3L6B1_9BACI</name>
<dbReference type="Gene3D" id="1.20.120.530">
    <property type="entry name" value="GntR ligand-binding domain-like"/>
    <property type="match status" value="1"/>
</dbReference>
<accession>A0A9X3L6B1</accession>
<evidence type="ECO:0000313" key="6">
    <source>
        <dbReference type="Proteomes" id="UP001152172"/>
    </source>
</evidence>
<dbReference type="Proteomes" id="UP001152172">
    <property type="component" value="Unassembled WGS sequence"/>
</dbReference>
<evidence type="ECO:0000256" key="1">
    <source>
        <dbReference type="ARBA" id="ARBA00023015"/>
    </source>
</evidence>
<evidence type="ECO:0000313" key="5">
    <source>
        <dbReference type="EMBL" id="MCZ8531955.1"/>
    </source>
</evidence>
<dbReference type="EMBL" id="JAMKBI010000001">
    <property type="protein sequence ID" value="MCZ8531955.1"/>
    <property type="molecule type" value="Genomic_DNA"/>
</dbReference>
<protein>
    <submittedName>
        <fullName evidence="5">FCD domain-containing protein</fullName>
    </submittedName>
</protein>
<keyword evidence="1" id="KW-0805">Transcription regulation</keyword>
<organism evidence="5 6">
    <name type="scientific">Psychrobacillus psychrodurans</name>
    <dbReference type="NCBI Taxonomy" id="126157"/>
    <lineage>
        <taxon>Bacteria</taxon>
        <taxon>Bacillati</taxon>
        <taxon>Bacillota</taxon>
        <taxon>Bacilli</taxon>
        <taxon>Bacillales</taxon>
        <taxon>Bacillaceae</taxon>
        <taxon>Psychrobacillus</taxon>
    </lineage>
</organism>
<evidence type="ECO:0000259" key="4">
    <source>
        <dbReference type="SMART" id="SM00895"/>
    </source>
</evidence>
<gene>
    <name evidence="5" type="ORF">M9R61_01180</name>
</gene>
<dbReference type="Pfam" id="PF08461">
    <property type="entry name" value="WHD_RNase_R"/>
    <property type="match status" value="1"/>
</dbReference>
<keyword evidence="6" id="KW-1185">Reference proteome</keyword>
<evidence type="ECO:0000256" key="2">
    <source>
        <dbReference type="ARBA" id="ARBA00023125"/>
    </source>
</evidence>
<dbReference type="AlphaFoldDB" id="A0A9X3L6B1"/>
<evidence type="ECO:0000256" key="3">
    <source>
        <dbReference type="ARBA" id="ARBA00023163"/>
    </source>
</evidence>
<sequence>MKMSKELFTNEADFHYLIALQCLSNSEKPLGSWIMKEKMENLGDSISLASVGRLLKELDGLGWTELVSSQGRILTLKGQRQLEGMQSDVERLKIEAEMKKATDPENAQDIIDLLNVRVIIESEVIKSVIEYASDAEIGLLEESVKQHKHCVSIGENSELLPINFHQVLCTLSCNRFLNSVLKLLIHEELRLEEKFPEIATKLRDAHHLVEHELILEAVKARDVERAILLTKSHIQKLIQSVTN</sequence>